<feature type="non-terminal residue" evidence="2">
    <location>
        <position position="1"/>
    </location>
</feature>
<accession>A0AA35SM21</accession>
<gene>
    <name evidence="2" type="ORF">GBAR_LOCUS17905</name>
</gene>
<dbReference type="CDD" id="cd02252">
    <property type="entry name" value="nylC_like"/>
    <property type="match status" value="1"/>
</dbReference>
<protein>
    <submittedName>
        <fullName evidence="2">Uncharacterized aminopeptidase ML1167</fullName>
    </submittedName>
</protein>
<dbReference type="GO" id="GO:0004177">
    <property type="term" value="F:aminopeptidase activity"/>
    <property type="evidence" value="ECO:0007669"/>
    <property type="project" value="UniProtKB-KW"/>
</dbReference>
<dbReference type="Pfam" id="PF03576">
    <property type="entry name" value="Peptidase_S58"/>
    <property type="match status" value="1"/>
</dbReference>
<keyword evidence="2" id="KW-0645">Protease</keyword>
<dbReference type="PANTHER" id="PTHR36512">
    <property type="entry name" value="D-AMINOPEPTIDASE"/>
    <property type="match status" value="1"/>
</dbReference>
<dbReference type="SUPFAM" id="SSF56266">
    <property type="entry name" value="DmpA/ArgJ-like"/>
    <property type="match status" value="1"/>
</dbReference>
<keyword evidence="3" id="KW-1185">Reference proteome</keyword>
<proteinExistence type="inferred from homology"/>
<dbReference type="EMBL" id="CASHTH010002545">
    <property type="protein sequence ID" value="CAI8031547.1"/>
    <property type="molecule type" value="Genomic_DNA"/>
</dbReference>
<comment type="similarity">
    <text evidence="1">Belongs to the peptidase S58 family.</text>
</comment>
<dbReference type="Proteomes" id="UP001174909">
    <property type="component" value="Unassembled WGS sequence"/>
</dbReference>
<name>A0AA35SM21_GEOBA</name>
<evidence type="ECO:0000256" key="1">
    <source>
        <dbReference type="ARBA" id="ARBA00007068"/>
    </source>
</evidence>
<organism evidence="2 3">
    <name type="scientific">Geodia barretti</name>
    <name type="common">Barrett's horny sponge</name>
    <dbReference type="NCBI Taxonomy" id="519541"/>
    <lineage>
        <taxon>Eukaryota</taxon>
        <taxon>Metazoa</taxon>
        <taxon>Porifera</taxon>
        <taxon>Demospongiae</taxon>
        <taxon>Heteroscleromorpha</taxon>
        <taxon>Tetractinellida</taxon>
        <taxon>Astrophorina</taxon>
        <taxon>Geodiidae</taxon>
        <taxon>Geodia</taxon>
    </lineage>
</organism>
<dbReference type="AlphaFoldDB" id="A0AA35SM21"/>
<sequence>ATGCTVVFCREGAVGGVDVRGGSPGTRETDLLRPTHQVERVNGIVLSGGSAFGLDAASGVMRYLSKQSVGYAIGNTVVPIVAAAILFDLGLITSDVRPGPEEGWAACLAAHTGQVEEGSVGAGTGATVAKARGMKGAIKGGIGSAVLKLPGGFLVGAIVAVNAYGGVVDHQTGRLIAGPRLESGDGMEDPVELLLSGSDSSEAPPMTNTTIGVVATDAFLTREQVNRLAALSHDGLALTIRPCHTMRDGDTMFALATGRRTAPADATVLGAAVVEATARAVLRAVQTATGLGGVPSIRELGYG</sequence>
<dbReference type="InterPro" id="IPR016117">
    <property type="entry name" value="ArgJ-like_dom_sf"/>
</dbReference>
<dbReference type="Gene3D" id="3.60.70.12">
    <property type="entry name" value="L-amino peptidase D-ALA esterase/amidase"/>
    <property type="match status" value="1"/>
</dbReference>
<keyword evidence="2" id="KW-0378">Hydrolase</keyword>
<evidence type="ECO:0000313" key="2">
    <source>
        <dbReference type="EMBL" id="CAI8031547.1"/>
    </source>
</evidence>
<dbReference type="InterPro" id="IPR005321">
    <property type="entry name" value="Peptidase_S58_DmpA"/>
</dbReference>
<keyword evidence="2" id="KW-0031">Aminopeptidase</keyword>
<reference evidence="2" key="1">
    <citation type="submission" date="2023-03" db="EMBL/GenBank/DDBJ databases">
        <authorList>
            <person name="Steffen K."/>
            <person name="Cardenas P."/>
        </authorList>
    </citation>
    <scope>NUCLEOTIDE SEQUENCE</scope>
</reference>
<comment type="caution">
    <text evidence="2">The sequence shown here is derived from an EMBL/GenBank/DDBJ whole genome shotgun (WGS) entry which is preliminary data.</text>
</comment>
<evidence type="ECO:0000313" key="3">
    <source>
        <dbReference type="Proteomes" id="UP001174909"/>
    </source>
</evidence>
<dbReference type="PANTHER" id="PTHR36512:SF3">
    <property type="entry name" value="BLR5678 PROTEIN"/>
    <property type="match status" value="1"/>
</dbReference>